<name>A0A5C6A3P4_9BACT</name>
<feature type="region of interest" description="Disordered" evidence="1">
    <location>
        <begin position="275"/>
        <end position="295"/>
    </location>
</feature>
<reference evidence="2 3" key="1">
    <citation type="submission" date="2019-02" db="EMBL/GenBank/DDBJ databases">
        <title>Deep-cultivation of Planctomycetes and their phenomic and genomic characterization uncovers novel biology.</title>
        <authorList>
            <person name="Wiegand S."/>
            <person name="Jogler M."/>
            <person name="Boedeker C."/>
            <person name="Pinto D."/>
            <person name="Vollmers J."/>
            <person name="Rivas-Marin E."/>
            <person name="Kohn T."/>
            <person name="Peeters S.H."/>
            <person name="Heuer A."/>
            <person name="Rast P."/>
            <person name="Oberbeckmann S."/>
            <person name="Bunk B."/>
            <person name="Jeske O."/>
            <person name="Meyerdierks A."/>
            <person name="Storesund J.E."/>
            <person name="Kallscheuer N."/>
            <person name="Luecker S."/>
            <person name="Lage O.M."/>
            <person name="Pohl T."/>
            <person name="Merkel B.J."/>
            <person name="Hornburger P."/>
            <person name="Mueller R.-W."/>
            <person name="Bruemmer F."/>
            <person name="Labrenz M."/>
            <person name="Spormann A.M."/>
            <person name="Op Den Camp H."/>
            <person name="Overmann J."/>
            <person name="Amann R."/>
            <person name="Jetten M.S.M."/>
            <person name="Mascher T."/>
            <person name="Medema M.H."/>
            <person name="Devos D.P."/>
            <person name="Kaster A.-K."/>
            <person name="Ovreas L."/>
            <person name="Rohde M."/>
            <person name="Galperin M.Y."/>
            <person name="Jogler C."/>
        </authorList>
    </citation>
    <scope>NUCLEOTIDE SEQUENCE [LARGE SCALE GENOMIC DNA]</scope>
    <source>
        <strain evidence="2 3">Pla52n</strain>
    </source>
</reference>
<proteinExistence type="predicted"/>
<dbReference type="Proteomes" id="UP000320176">
    <property type="component" value="Unassembled WGS sequence"/>
</dbReference>
<accession>A0A5C6A3P4</accession>
<comment type="caution">
    <text evidence="2">The sequence shown here is derived from an EMBL/GenBank/DDBJ whole genome shotgun (WGS) entry which is preliminary data.</text>
</comment>
<keyword evidence="3" id="KW-1185">Reference proteome</keyword>
<protein>
    <submittedName>
        <fullName evidence="2">Uncharacterized protein</fullName>
    </submittedName>
</protein>
<evidence type="ECO:0000313" key="2">
    <source>
        <dbReference type="EMBL" id="TWT94522.1"/>
    </source>
</evidence>
<evidence type="ECO:0000313" key="3">
    <source>
        <dbReference type="Proteomes" id="UP000320176"/>
    </source>
</evidence>
<evidence type="ECO:0000256" key="1">
    <source>
        <dbReference type="SAM" id="MobiDB-lite"/>
    </source>
</evidence>
<sequence length="295" mass="32331">MANLVAAAEPSLPAVAPAPTNSLTLSTAQARQSVQWLVDLAISKMPPTYDGDKHWGDQKKVWAGVSIKREGLELKTHRRFREVNHGRWIKYHLELPPSPAGSSSVISAVIRDVRPLHDTVGPDSATAINSYGASWEIDAELETPIEFEARIERWNLGVQFFSINVVGKMNVRLKTTSTISFYGDYSELPPALVIDPQVTAATLELSDIRVDRISKVGGDVAEQWGEMVEKLARDVFLPELNEKLPGKLNKSIAKKKDDLRFSLASLLSQSFTVGETETQPNVTDASPGDSSAAIK</sequence>
<organism evidence="2 3">
    <name type="scientific">Stieleria varia</name>
    <dbReference type="NCBI Taxonomy" id="2528005"/>
    <lineage>
        <taxon>Bacteria</taxon>
        <taxon>Pseudomonadati</taxon>
        <taxon>Planctomycetota</taxon>
        <taxon>Planctomycetia</taxon>
        <taxon>Pirellulales</taxon>
        <taxon>Pirellulaceae</taxon>
        <taxon>Stieleria</taxon>
    </lineage>
</organism>
<dbReference type="RefSeq" id="WP_197454939.1">
    <property type="nucleotide sequence ID" value="NZ_CP151726.1"/>
</dbReference>
<dbReference type="AlphaFoldDB" id="A0A5C6A3P4"/>
<feature type="compositionally biased region" description="Polar residues" evidence="1">
    <location>
        <begin position="275"/>
        <end position="284"/>
    </location>
</feature>
<dbReference type="EMBL" id="SJPN01000007">
    <property type="protein sequence ID" value="TWT94522.1"/>
    <property type="molecule type" value="Genomic_DNA"/>
</dbReference>
<gene>
    <name evidence="2" type="ORF">Pla52n_53430</name>
</gene>